<dbReference type="AlphaFoldDB" id="A0A1F4Z5X7"/>
<evidence type="ECO:0000313" key="2">
    <source>
        <dbReference type="EMBL" id="OGD01722.1"/>
    </source>
</evidence>
<keyword evidence="1" id="KW-1133">Transmembrane helix</keyword>
<comment type="caution">
    <text evidence="2">The sequence shown here is derived from an EMBL/GenBank/DDBJ whole genome shotgun (WGS) entry which is preliminary data.</text>
</comment>
<evidence type="ECO:0000256" key="1">
    <source>
        <dbReference type="SAM" id="Phobius"/>
    </source>
</evidence>
<protein>
    <submittedName>
        <fullName evidence="2">Uncharacterized protein</fullName>
    </submittedName>
</protein>
<proteinExistence type="predicted"/>
<reference evidence="2 3" key="1">
    <citation type="journal article" date="2016" name="Nat. Commun.">
        <title>Thousands of microbial genomes shed light on interconnected biogeochemical processes in an aquifer system.</title>
        <authorList>
            <person name="Anantharaman K."/>
            <person name="Brown C.T."/>
            <person name="Hug L.A."/>
            <person name="Sharon I."/>
            <person name="Castelle C.J."/>
            <person name="Probst A.J."/>
            <person name="Thomas B.C."/>
            <person name="Singh A."/>
            <person name="Wilkins M.J."/>
            <person name="Karaoz U."/>
            <person name="Brodie E.L."/>
            <person name="Williams K.H."/>
            <person name="Hubbard S.S."/>
            <person name="Banfield J.F."/>
        </authorList>
    </citation>
    <scope>NUCLEOTIDE SEQUENCE [LARGE SCALE GENOMIC DNA]</scope>
</reference>
<organism evidence="2 3">
    <name type="scientific">Candidatus Amesbacteria bacterium RIFCSPLOWO2_01_FULL_47_33</name>
    <dbReference type="NCBI Taxonomy" id="1797258"/>
    <lineage>
        <taxon>Bacteria</taxon>
        <taxon>Candidatus Amesiibacteriota</taxon>
    </lineage>
</organism>
<keyword evidence="1" id="KW-0472">Membrane</keyword>
<dbReference type="Proteomes" id="UP000176822">
    <property type="component" value="Unassembled WGS sequence"/>
</dbReference>
<accession>A0A1F4Z5X7</accession>
<keyword evidence="1" id="KW-0812">Transmembrane</keyword>
<evidence type="ECO:0000313" key="3">
    <source>
        <dbReference type="Proteomes" id="UP000176822"/>
    </source>
</evidence>
<sequence>MTGANAVGLRRFSFTVYAEALWIGNFAAVVIAAVLTRTVRTGELSAVGTWSESGNFEFNCGTAFALAAAGMAAFR</sequence>
<gene>
    <name evidence="2" type="ORF">A2972_00320</name>
</gene>
<dbReference type="EMBL" id="MEXM01000006">
    <property type="protein sequence ID" value="OGD01722.1"/>
    <property type="molecule type" value="Genomic_DNA"/>
</dbReference>
<name>A0A1F4Z5X7_9BACT</name>
<feature type="transmembrane region" description="Helical" evidence="1">
    <location>
        <begin position="12"/>
        <end position="36"/>
    </location>
</feature>
<feature type="transmembrane region" description="Helical" evidence="1">
    <location>
        <begin position="56"/>
        <end position="74"/>
    </location>
</feature>